<feature type="transmembrane region" description="Helical" evidence="1">
    <location>
        <begin position="134"/>
        <end position="150"/>
    </location>
</feature>
<organism evidence="3 4">
    <name type="scientific">Pantoea eucrina</name>
    <dbReference type="NCBI Taxonomy" id="472693"/>
    <lineage>
        <taxon>Bacteria</taxon>
        <taxon>Pseudomonadati</taxon>
        <taxon>Pseudomonadota</taxon>
        <taxon>Gammaproteobacteria</taxon>
        <taxon>Enterobacterales</taxon>
        <taxon>Erwiniaceae</taxon>
        <taxon>Pantoea</taxon>
    </lineage>
</organism>
<dbReference type="SMART" id="SM00052">
    <property type="entry name" value="EAL"/>
    <property type="match status" value="1"/>
</dbReference>
<feature type="transmembrane region" description="Helical" evidence="1">
    <location>
        <begin position="84"/>
        <end position="102"/>
    </location>
</feature>
<dbReference type="InterPro" id="IPR001633">
    <property type="entry name" value="EAL_dom"/>
</dbReference>
<keyword evidence="1" id="KW-0472">Membrane</keyword>
<evidence type="ECO:0000256" key="1">
    <source>
        <dbReference type="SAM" id="Phobius"/>
    </source>
</evidence>
<dbReference type="Pfam" id="PF00563">
    <property type="entry name" value="EAL"/>
    <property type="match status" value="1"/>
</dbReference>
<dbReference type="Proteomes" id="UP000809137">
    <property type="component" value="Unassembled WGS sequence"/>
</dbReference>
<feature type="transmembrane region" description="Helical" evidence="1">
    <location>
        <begin position="170"/>
        <end position="191"/>
    </location>
</feature>
<accession>A0ABS1Z512</accession>
<evidence type="ECO:0000259" key="2">
    <source>
        <dbReference type="PROSITE" id="PS50883"/>
    </source>
</evidence>
<dbReference type="GeneID" id="84693122"/>
<gene>
    <name evidence="3" type="ORF">JJB79_08710</name>
</gene>
<evidence type="ECO:0000313" key="4">
    <source>
        <dbReference type="Proteomes" id="UP000809137"/>
    </source>
</evidence>
<dbReference type="PANTHER" id="PTHR33121">
    <property type="entry name" value="CYCLIC DI-GMP PHOSPHODIESTERASE PDEF"/>
    <property type="match status" value="1"/>
</dbReference>
<dbReference type="RefSeq" id="WP_052246544.1">
    <property type="nucleotide sequence ID" value="NZ_CP083450.1"/>
</dbReference>
<evidence type="ECO:0000313" key="3">
    <source>
        <dbReference type="EMBL" id="MBM0747494.1"/>
    </source>
</evidence>
<dbReference type="CDD" id="cd01948">
    <property type="entry name" value="EAL"/>
    <property type="match status" value="1"/>
</dbReference>
<dbReference type="EMBL" id="JAFCXS010000005">
    <property type="protein sequence ID" value="MBM0747494.1"/>
    <property type="molecule type" value="Genomic_DNA"/>
</dbReference>
<comment type="caution">
    <text evidence="3">The sequence shown here is derived from an EMBL/GenBank/DDBJ whole genome shotgun (WGS) entry which is preliminary data.</text>
</comment>
<dbReference type="InterPro" id="IPR035919">
    <property type="entry name" value="EAL_sf"/>
</dbReference>
<feature type="transmembrane region" description="Helical" evidence="1">
    <location>
        <begin position="30"/>
        <end position="48"/>
    </location>
</feature>
<keyword evidence="1" id="KW-1133">Transmembrane helix</keyword>
<dbReference type="SUPFAM" id="SSF141868">
    <property type="entry name" value="EAL domain-like"/>
    <property type="match status" value="1"/>
</dbReference>
<keyword evidence="4" id="KW-1185">Reference proteome</keyword>
<keyword evidence="1" id="KW-0812">Transmembrane</keyword>
<sequence length="464" mass="52337">MIAFLTAGYSRVRNLPFSLKGESAEKKLRFTLLIAGVASTTSGIYMALLNAHSRSPAIPSLYYLGVALGLYICAVAFHGKLQRHLAIVTHALLFIITALLLLDNDHPAVKPSACNYLIALTIGSALVLRQQPRYLSKIFPLICLACYLIFTQTGLTWQQGSFHFALPAEASFYIVNCIVPVLSLLLTALTFRGDYSETDLIKRELSAAVSQDQLELYFQPQVDTGKHLIGFEALLRWKHPVKGFISPDVFIPVAEKSGLMIEIGRWVMERTLQHMAAWESLRHGDSLVFSVNISPLQLMHRDFTAETLLLLSRYRIQPQRLKFEITESTFIYDQQHISSVIAHFSQLGVKWAIDDFGVGYSSLKSLSDFSIDDIKIDKSLIMHIFENESAAIVVHKTIELTREMGLNVLAEGVESEEMFHYLRSRGCQFFQGYYFARPLPAAEVISWVKKYQGEKRGRSATRLY</sequence>
<reference evidence="3 4" key="1">
    <citation type="submission" date="2021-01" db="EMBL/GenBank/DDBJ databases">
        <title>Complete genome sequence of Pantoea eucrina OB49, a heavy metal tolerant bacterium with PGPR potential isolated from wheat in Algeria.</title>
        <authorList>
            <person name="Lekired A."/>
            <person name="Ouzari I.H."/>
        </authorList>
    </citation>
    <scope>NUCLEOTIDE SEQUENCE [LARGE SCALE GENOMIC DNA]</scope>
    <source>
        <strain evidence="3 4">OB49</strain>
    </source>
</reference>
<dbReference type="PANTHER" id="PTHR33121:SF70">
    <property type="entry name" value="SIGNALING PROTEIN YKOW"/>
    <property type="match status" value="1"/>
</dbReference>
<dbReference type="PROSITE" id="PS50883">
    <property type="entry name" value="EAL"/>
    <property type="match status" value="1"/>
</dbReference>
<dbReference type="Gene3D" id="3.20.20.450">
    <property type="entry name" value="EAL domain"/>
    <property type="match status" value="1"/>
</dbReference>
<dbReference type="InterPro" id="IPR050706">
    <property type="entry name" value="Cyclic-di-GMP_PDE-like"/>
</dbReference>
<feature type="transmembrane region" description="Helical" evidence="1">
    <location>
        <begin position="60"/>
        <end position="77"/>
    </location>
</feature>
<proteinExistence type="predicted"/>
<protein>
    <submittedName>
        <fullName evidence="3">EAL domain-containing protein</fullName>
    </submittedName>
</protein>
<feature type="transmembrane region" description="Helical" evidence="1">
    <location>
        <begin position="108"/>
        <end position="127"/>
    </location>
</feature>
<name>A0ABS1Z512_9GAMM</name>
<feature type="domain" description="EAL" evidence="2">
    <location>
        <begin position="198"/>
        <end position="452"/>
    </location>
</feature>